<protein>
    <submittedName>
        <fullName evidence="1">Uncharacterized protein</fullName>
    </submittedName>
</protein>
<dbReference type="EMBL" id="CM047587">
    <property type="protein sequence ID" value="KAI9906619.1"/>
    <property type="molecule type" value="Genomic_DNA"/>
</dbReference>
<organism evidence="1 2">
    <name type="scientific">Peronosclerospora sorghi</name>
    <dbReference type="NCBI Taxonomy" id="230839"/>
    <lineage>
        <taxon>Eukaryota</taxon>
        <taxon>Sar</taxon>
        <taxon>Stramenopiles</taxon>
        <taxon>Oomycota</taxon>
        <taxon>Peronosporomycetes</taxon>
        <taxon>Peronosporales</taxon>
        <taxon>Peronosporaceae</taxon>
        <taxon>Peronosclerospora</taxon>
    </lineage>
</organism>
<reference evidence="1 2" key="1">
    <citation type="journal article" date="2022" name="bioRxiv">
        <title>The genome of the oomycete Peronosclerospora sorghi, a cosmopolitan pathogen of maize and sorghum, is inflated with dispersed pseudogenes.</title>
        <authorList>
            <person name="Fletcher K."/>
            <person name="Martin F."/>
            <person name="Isakeit T."/>
            <person name="Cavanaugh K."/>
            <person name="Magill C."/>
            <person name="Michelmore R."/>
        </authorList>
    </citation>
    <scope>NUCLEOTIDE SEQUENCE [LARGE SCALE GENOMIC DNA]</scope>
    <source>
        <strain evidence="1">P6</strain>
    </source>
</reference>
<dbReference type="Proteomes" id="UP001163321">
    <property type="component" value="Chromosome 8"/>
</dbReference>
<name>A0ACC0VL10_9STRA</name>
<comment type="caution">
    <text evidence="1">The sequence shown here is derived from an EMBL/GenBank/DDBJ whole genome shotgun (WGS) entry which is preliminary data.</text>
</comment>
<keyword evidence="2" id="KW-1185">Reference proteome</keyword>
<sequence>MRRQQADRVTTSQDEQTRSPKEEWNNTLNANQANENSCVKWKFQNAAGRSREHSCRDDRVGTNTRRDPPVNWAARVRASITQLMEIEGISINSGNVAENISARREEQSFTERVDRLEAATVSIHKEILDRLRHLSSAKKMRLTLAEPRCSPMVTQSSHEHEALTALAVAAASGTQCAQKQTTPSMERAITKAKKPKRTKNIRHNSLPLNNRAGTERNPVQVRDPTLAQAVHTLTDKLLRLLDQIEATSDAATAETILAAAANIALEASEMKRCEEMALARMMEIEEHRLQILHGLAEYAKRKAERETDEEEKGISPDVLARNRSPDDTDTVDDN</sequence>
<proteinExistence type="predicted"/>
<gene>
    <name evidence="1" type="ORF">PsorP6_004634</name>
</gene>
<evidence type="ECO:0000313" key="1">
    <source>
        <dbReference type="EMBL" id="KAI9906619.1"/>
    </source>
</evidence>
<accession>A0ACC0VL10</accession>
<evidence type="ECO:0000313" key="2">
    <source>
        <dbReference type="Proteomes" id="UP001163321"/>
    </source>
</evidence>